<evidence type="ECO:0000256" key="4">
    <source>
        <dbReference type="ARBA" id="ARBA00032315"/>
    </source>
</evidence>
<dbReference type="AlphaFoldDB" id="A0A3R7FP65"/>
<dbReference type="GO" id="GO:0004222">
    <property type="term" value="F:metalloendopeptidase activity"/>
    <property type="evidence" value="ECO:0007669"/>
    <property type="project" value="InterPro"/>
</dbReference>
<feature type="region of interest" description="Disordered" evidence="6">
    <location>
        <begin position="55"/>
        <end position="84"/>
    </location>
</feature>
<dbReference type="Pfam" id="PF05193">
    <property type="entry name" value="Peptidase_M16_C"/>
    <property type="match status" value="1"/>
</dbReference>
<dbReference type="PANTHER" id="PTHR11851">
    <property type="entry name" value="METALLOPROTEASE"/>
    <property type="match status" value="1"/>
</dbReference>
<reference evidence="9 10" key="2">
    <citation type="journal article" date="2021" name="Genomics">
        <title>High-quality reference genome for Clonorchis sinensis.</title>
        <authorList>
            <person name="Young N.D."/>
            <person name="Stroehlein A.J."/>
            <person name="Kinkar L."/>
            <person name="Wang T."/>
            <person name="Sohn W.M."/>
            <person name="Chang B.C.H."/>
            <person name="Kaur P."/>
            <person name="Weisz D."/>
            <person name="Dudchenko O."/>
            <person name="Aiden E.L."/>
            <person name="Korhonen P.K."/>
            <person name="Gasser R.B."/>
        </authorList>
    </citation>
    <scope>NUCLEOTIDE SEQUENCE [LARGE SCALE GENOMIC DNA]</scope>
    <source>
        <strain evidence="9">Cs-k2</strain>
    </source>
</reference>
<keyword evidence="10" id="KW-1185">Reference proteome</keyword>
<dbReference type="InterPro" id="IPR011765">
    <property type="entry name" value="Pept_M16_N"/>
</dbReference>
<dbReference type="InParanoid" id="A0A3R7FP65"/>
<dbReference type="SUPFAM" id="SSF63411">
    <property type="entry name" value="LuxS/MPP-like metallohydrolase"/>
    <property type="match status" value="2"/>
</dbReference>
<dbReference type="InterPro" id="IPR011249">
    <property type="entry name" value="Metalloenz_LuxS/M16"/>
</dbReference>
<dbReference type="PANTHER" id="PTHR11851:SF49">
    <property type="entry name" value="MITOCHONDRIAL-PROCESSING PEPTIDASE SUBUNIT ALPHA"/>
    <property type="match status" value="1"/>
</dbReference>
<evidence type="ECO:0000256" key="5">
    <source>
        <dbReference type="RuleBase" id="RU004447"/>
    </source>
</evidence>
<feature type="region of interest" description="Disordered" evidence="6">
    <location>
        <begin position="260"/>
        <end position="280"/>
    </location>
</feature>
<comment type="similarity">
    <text evidence="2 5">Belongs to the peptidase M16 family.</text>
</comment>
<evidence type="ECO:0000256" key="1">
    <source>
        <dbReference type="ARBA" id="ARBA00002123"/>
    </source>
</evidence>
<dbReference type="InterPro" id="IPR001431">
    <property type="entry name" value="Pept_M16_Zn_BS"/>
</dbReference>
<evidence type="ECO:0000313" key="9">
    <source>
        <dbReference type="EMBL" id="KAG5453330.1"/>
    </source>
</evidence>
<dbReference type="InterPro" id="IPR050361">
    <property type="entry name" value="MPP/UQCRC_Complex"/>
</dbReference>
<dbReference type="Proteomes" id="UP000286415">
    <property type="component" value="Unassembled WGS sequence"/>
</dbReference>
<gene>
    <name evidence="9" type="ORF">CSKR_104394</name>
</gene>
<dbReference type="InterPro" id="IPR007863">
    <property type="entry name" value="Peptidase_M16_C"/>
</dbReference>
<evidence type="ECO:0000259" key="8">
    <source>
        <dbReference type="Pfam" id="PF05193"/>
    </source>
</evidence>
<reference evidence="9 10" key="1">
    <citation type="journal article" date="2018" name="Biotechnol. Adv.">
        <title>Improved genomic resources and new bioinformatic workflow for the carcinogenic parasite Clonorchis sinensis: Biotechnological implications.</title>
        <authorList>
            <person name="Wang D."/>
            <person name="Korhonen P.K."/>
            <person name="Gasser R.B."/>
            <person name="Young N.D."/>
        </authorList>
    </citation>
    <scope>NUCLEOTIDE SEQUENCE [LARGE SCALE GENOMIC DNA]</scope>
    <source>
        <strain evidence="9">Cs-k2</strain>
    </source>
</reference>
<comment type="function">
    <text evidence="1">Substrate recognition and binding subunit of the essential mitochondrial processing protease (MPP), which cleaves the mitochondrial sequence off newly imported precursors proteins.</text>
</comment>
<evidence type="ECO:0000259" key="7">
    <source>
        <dbReference type="Pfam" id="PF00675"/>
    </source>
</evidence>
<dbReference type="Pfam" id="PF00675">
    <property type="entry name" value="Peptidase_M16"/>
    <property type="match status" value="1"/>
</dbReference>
<dbReference type="GO" id="GO:0006627">
    <property type="term" value="P:protein processing involved in protein targeting to mitochondrion"/>
    <property type="evidence" value="ECO:0007669"/>
    <property type="project" value="TreeGrafter"/>
</dbReference>
<name>A0A3R7FP65_CLOSI</name>
<proteinExistence type="inferred from homology"/>
<evidence type="ECO:0000256" key="2">
    <source>
        <dbReference type="ARBA" id="ARBA00007261"/>
    </source>
</evidence>
<dbReference type="GO" id="GO:0046872">
    <property type="term" value="F:metal ion binding"/>
    <property type="evidence" value="ECO:0007669"/>
    <property type="project" value="InterPro"/>
</dbReference>
<dbReference type="Gene3D" id="3.30.830.10">
    <property type="entry name" value="Metalloenzyme, LuxS/M16 peptidase-like"/>
    <property type="match status" value="2"/>
</dbReference>
<comment type="caution">
    <text evidence="9">The sequence shown here is derived from an EMBL/GenBank/DDBJ whole genome shotgun (WGS) entry which is preliminary data.</text>
</comment>
<evidence type="ECO:0000256" key="3">
    <source>
        <dbReference type="ARBA" id="ARBA00030006"/>
    </source>
</evidence>
<feature type="compositionally biased region" description="Polar residues" evidence="6">
    <location>
        <begin position="260"/>
        <end position="276"/>
    </location>
</feature>
<organism evidence="9 10">
    <name type="scientific">Clonorchis sinensis</name>
    <name type="common">Chinese liver fluke</name>
    <dbReference type="NCBI Taxonomy" id="79923"/>
    <lineage>
        <taxon>Eukaryota</taxon>
        <taxon>Metazoa</taxon>
        <taxon>Spiralia</taxon>
        <taxon>Lophotrochozoa</taxon>
        <taxon>Platyhelminthes</taxon>
        <taxon>Trematoda</taxon>
        <taxon>Digenea</taxon>
        <taxon>Opisthorchiida</taxon>
        <taxon>Opisthorchiata</taxon>
        <taxon>Opisthorchiidae</taxon>
        <taxon>Clonorchis</taxon>
    </lineage>
</organism>
<feature type="domain" description="Peptidase M16 N-terminal" evidence="7">
    <location>
        <begin position="447"/>
        <end position="596"/>
    </location>
</feature>
<sequence length="938" mass="104133">MIGSPSLAVKFPGTNIPNCTAELFRSPKIVGISKKKFSCSTLSVPNCHATRRAHKGWDAARLPKPRREVERQRSGSNHGPSGHPLTVVYLRTNLSAPASNAQLPTSPPQIIGERNCGSHNHCTTSTRLGQPGQLVLVLPSGGVAAMHLKFGTAEHFFTHFSCPNHRPENYGSETTVVGEMETSHFGYSQTPYFTAIRQNSPYCILVSQISKPDLSFRNSCINLTGHTTIGTNTTSKVRKTLPNLEFPSLECKKTRAISSAHSMSVSERPRSISTPEVSEAGREISNSMSITKLNRKVVRGRPCLTPLDVVNSGENFPYTLMRPLEFAYSPDDRQNQKQLSAQEKRPTWASEGVALFKNLPQAWLLVVIPSTWTPATMLSLVRGLSRCVSARLVRRNYFCSSSINAAEPGKSSLRDPLPLATAPRQTGKSFIEDKETRITTLANGLRIASQDRFGAQCAIGVILDAGPRYEVDRYSGISHYLEKLAFHSSDQFKDRNDVQNAMEQCSAVFDCQISRDFIIYAVSGLSAHMDRMVSVLSETVLRPRITEDEVQMADRSVRFEMQALQRAPPVEPIMNELLHSAAYRGDNTLGLPRYCPEQNFGQITRDHIISFIATYYRPERMVVAGAGVPHDAFVTAVQKAFVPFEHSLRQESAAQNPMEPDASVAQYMGGYLKIHRDLSQYHAPMPELAHAAIGFESCAHGDPHFVPACVLQSLLGGGGSFSAGGPGKGMYSRLYLNVLNRYHWVHSAQAENFSYADSGLFSIRGSAEPENLEQLVFRLAAEMRHTLEAPIHEDELARAKAQLKSMLLGNLETCAVVFEDIARQVLSSGHRPQPEYWVEKIDKVTAEDLKDFIHRMFYRSPATVVGFGRVDRLPEHKEVFQILGGSQDIPLSQRLPGMCDPRVSVNLMFYLNPYCTNLAKYTHLQKKFGLEETHLEPS</sequence>
<dbReference type="GO" id="GO:0005739">
    <property type="term" value="C:mitochondrion"/>
    <property type="evidence" value="ECO:0007669"/>
    <property type="project" value="TreeGrafter"/>
</dbReference>
<accession>A0A3R7FP65</accession>
<evidence type="ECO:0000313" key="10">
    <source>
        <dbReference type="Proteomes" id="UP000286415"/>
    </source>
</evidence>
<evidence type="ECO:0000256" key="6">
    <source>
        <dbReference type="SAM" id="MobiDB-lite"/>
    </source>
</evidence>
<dbReference type="EMBL" id="NIRI02000013">
    <property type="protein sequence ID" value="KAG5453330.1"/>
    <property type="molecule type" value="Genomic_DNA"/>
</dbReference>
<feature type="domain" description="Peptidase M16 C-terminal" evidence="8">
    <location>
        <begin position="603"/>
        <end position="803"/>
    </location>
</feature>
<dbReference type="OrthoDB" id="277191at2759"/>
<protein>
    <recommendedName>
        <fullName evidence="3">Alpha-MPP</fullName>
    </recommendedName>
    <alternativeName>
        <fullName evidence="4">Inactive zinc metalloprotease alpha</fullName>
    </alternativeName>
</protein>
<dbReference type="STRING" id="79923.A0A3R7FP65"/>
<dbReference type="PROSITE" id="PS00143">
    <property type="entry name" value="INSULINASE"/>
    <property type="match status" value="1"/>
</dbReference>